<feature type="transmembrane region" description="Helical" evidence="13">
    <location>
        <begin position="53"/>
        <end position="70"/>
    </location>
</feature>
<feature type="domain" description="Cytochrome b561 bacterial/Ni-hydrogenase" evidence="14">
    <location>
        <begin position="8"/>
        <end position="174"/>
    </location>
</feature>
<keyword evidence="8" id="KW-0249">Electron transport</keyword>
<evidence type="ECO:0000256" key="4">
    <source>
        <dbReference type="ARBA" id="ARBA00022475"/>
    </source>
</evidence>
<evidence type="ECO:0000313" key="16">
    <source>
        <dbReference type="Proteomes" id="UP000606935"/>
    </source>
</evidence>
<dbReference type="GO" id="GO:0005886">
    <property type="term" value="C:plasma membrane"/>
    <property type="evidence" value="ECO:0007669"/>
    <property type="project" value="UniProtKB-SubCell"/>
</dbReference>
<name>A0A918DKL4_9ALTE</name>
<keyword evidence="6 13" id="KW-0812">Transmembrane</keyword>
<reference evidence="15" key="2">
    <citation type="submission" date="2020-09" db="EMBL/GenBank/DDBJ databases">
        <authorList>
            <person name="Sun Q."/>
            <person name="Zhou Y."/>
        </authorList>
    </citation>
    <scope>NUCLEOTIDE SEQUENCE</scope>
    <source>
        <strain evidence="15">CGMCC 1.7086</strain>
    </source>
</reference>
<keyword evidence="5" id="KW-0349">Heme</keyword>
<sequence>MLRDNQTRYGAISRFLHWGMALLIVWQCGSSAARFFMEDSAIEQFMWPTHKPVGLLIFVFMVIRIVWAIMHMSSRPAAVNMLAKLGHIALYGLLFAVPLFALLRQYGSGRTFEAFGIIVMAGFEGEKIQWMLELGNGWHGLLGWTLFAFIAGHILMAFVHRYDAGKQDIIRRMWR</sequence>
<evidence type="ECO:0000256" key="2">
    <source>
        <dbReference type="ARBA" id="ARBA00004651"/>
    </source>
</evidence>
<feature type="transmembrane region" description="Helical" evidence="13">
    <location>
        <begin position="12"/>
        <end position="33"/>
    </location>
</feature>
<reference evidence="15" key="1">
    <citation type="journal article" date="2014" name="Int. J. Syst. Evol. Microbiol.">
        <title>Complete genome sequence of Corynebacterium casei LMG S-19264T (=DSM 44701T), isolated from a smear-ripened cheese.</title>
        <authorList>
            <consortium name="US DOE Joint Genome Institute (JGI-PGF)"/>
            <person name="Walter F."/>
            <person name="Albersmeier A."/>
            <person name="Kalinowski J."/>
            <person name="Ruckert C."/>
        </authorList>
    </citation>
    <scope>NUCLEOTIDE SEQUENCE</scope>
    <source>
        <strain evidence="15">CGMCC 1.7086</strain>
    </source>
</reference>
<feature type="transmembrane region" description="Helical" evidence="13">
    <location>
        <begin position="82"/>
        <end position="103"/>
    </location>
</feature>
<comment type="similarity">
    <text evidence="12">Belongs to the cytochrome b561 family.</text>
</comment>
<keyword evidence="3" id="KW-0813">Transport</keyword>
<dbReference type="InterPro" id="IPR011577">
    <property type="entry name" value="Cyt_b561_bac/Ni-Hgenase"/>
</dbReference>
<keyword evidence="10" id="KW-0408">Iron</keyword>
<dbReference type="GO" id="GO:0020037">
    <property type="term" value="F:heme binding"/>
    <property type="evidence" value="ECO:0007669"/>
    <property type="project" value="TreeGrafter"/>
</dbReference>
<dbReference type="Proteomes" id="UP000606935">
    <property type="component" value="Unassembled WGS sequence"/>
</dbReference>
<comment type="cofactor">
    <cofactor evidence="1">
        <name>heme b</name>
        <dbReference type="ChEBI" id="CHEBI:60344"/>
    </cofactor>
</comment>
<keyword evidence="16" id="KW-1185">Reference proteome</keyword>
<evidence type="ECO:0000256" key="1">
    <source>
        <dbReference type="ARBA" id="ARBA00001970"/>
    </source>
</evidence>
<evidence type="ECO:0000256" key="8">
    <source>
        <dbReference type="ARBA" id="ARBA00022982"/>
    </source>
</evidence>
<evidence type="ECO:0000256" key="3">
    <source>
        <dbReference type="ARBA" id="ARBA00022448"/>
    </source>
</evidence>
<evidence type="ECO:0000256" key="5">
    <source>
        <dbReference type="ARBA" id="ARBA00022617"/>
    </source>
</evidence>
<evidence type="ECO:0000256" key="10">
    <source>
        <dbReference type="ARBA" id="ARBA00023004"/>
    </source>
</evidence>
<dbReference type="SUPFAM" id="SSF81342">
    <property type="entry name" value="Transmembrane di-heme cytochromes"/>
    <property type="match status" value="1"/>
</dbReference>
<accession>A0A918DKL4</accession>
<dbReference type="InterPro" id="IPR016174">
    <property type="entry name" value="Di-haem_cyt_TM"/>
</dbReference>
<protein>
    <submittedName>
        <fullName evidence="15">Cytochrome b</fullName>
    </submittedName>
</protein>
<dbReference type="RefSeq" id="WP_188695009.1">
    <property type="nucleotide sequence ID" value="NZ_BMLS01000003.1"/>
</dbReference>
<dbReference type="PANTHER" id="PTHR30529:SF3">
    <property type="entry name" value="CYTOCHROME B561 HOMOLOG 1"/>
    <property type="match status" value="1"/>
</dbReference>
<proteinExistence type="inferred from homology"/>
<dbReference type="GO" id="GO:0046872">
    <property type="term" value="F:metal ion binding"/>
    <property type="evidence" value="ECO:0007669"/>
    <property type="project" value="UniProtKB-KW"/>
</dbReference>
<dbReference type="InterPro" id="IPR052168">
    <property type="entry name" value="Cytochrome_b561_oxidase"/>
</dbReference>
<dbReference type="GO" id="GO:0022904">
    <property type="term" value="P:respiratory electron transport chain"/>
    <property type="evidence" value="ECO:0007669"/>
    <property type="project" value="InterPro"/>
</dbReference>
<evidence type="ECO:0000313" key="15">
    <source>
        <dbReference type="EMBL" id="GGO70232.1"/>
    </source>
</evidence>
<evidence type="ECO:0000256" key="6">
    <source>
        <dbReference type="ARBA" id="ARBA00022692"/>
    </source>
</evidence>
<keyword evidence="7" id="KW-0479">Metal-binding</keyword>
<evidence type="ECO:0000259" key="14">
    <source>
        <dbReference type="Pfam" id="PF01292"/>
    </source>
</evidence>
<keyword evidence="11 13" id="KW-0472">Membrane</keyword>
<evidence type="ECO:0000256" key="13">
    <source>
        <dbReference type="SAM" id="Phobius"/>
    </source>
</evidence>
<feature type="transmembrane region" description="Helical" evidence="13">
    <location>
        <begin position="141"/>
        <end position="162"/>
    </location>
</feature>
<evidence type="ECO:0000256" key="7">
    <source>
        <dbReference type="ARBA" id="ARBA00022723"/>
    </source>
</evidence>
<dbReference type="AlphaFoldDB" id="A0A918DKL4"/>
<dbReference type="EMBL" id="BMLS01000003">
    <property type="protein sequence ID" value="GGO70232.1"/>
    <property type="molecule type" value="Genomic_DNA"/>
</dbReference>
<evidence type="ECO:0000256" key="11">
    <source>
        <dbReference type="ARBA" id="ARBA00023136"/>
    </source>
</evidence>
<dbReference type="PANTHER" id="PTHR30529">
    <property type="entry name" value="CYTOCHROME B561"/>
    <property type="match status" value="1"/>
</dbReference>
<evidence type="ECO:0000256" key="9">
    <source>
        <dbReference type="ARBA" id="ARBA00022989"/>
    </source>
</evidence>
<gene>
    <name evidence="15" type="ORF">GCM10010982_23240</name>
</gene>
<evidence type="ECO:0000256" key="12">
    <source>
        <dbReference type="ARBA" id="ARBA00037975"/>
    </source>
</evidence>
<organism evidence="15 16">
    <name type="scientific">Bowmanella pacifica</name>
    <dbReference type="NCBI Taxonomy" id="502051"/>
    <lineage>
        <taxon>Bacteria</taxon>
        <taxon>Pseudomonadati</taxon>
        <taxon>Pseudomonadota</taxon>
        <taxon>Gammaproteobacteria</taxon>
        <taxon>Alteromonadales</taxon>
        <taxon>Alteromonadaceae</taxon>
        <taxon>Bowmanella</taxon>
    </lineage>
</organism>
<dbReference type="Pfam" id="PF01292">
    <property type="entry name" value="Ni_hydr_CYTB"/>
    <property type="match status" value="1"/>
</dbReference>
<keyword evidence="4" id="KW-1003">Cell membrane</keyword>
<dbReference type="GO" id="GO:0009055">
    <property type="term" value="F:electron transfer activity"/>
    <property type="evidence" value="ECO:0007669"/>
    <property type="project" value="InterPro"/>
</dbReference>
<keyword evidence="9 13" id="KW-1133">Transmembrane helix</keyword>
<comment type="subcellular location">
    <subcellularLocation>
        <location evidence="2">Cell membrane</location>
        <topology evidence="2">Multi-pass membrane protein</topology>
    </subcellularLocation>
</comment>
<comment type="caution">
    <text evidence="15">The sequence shown here is derived from an EMBL/GenBank/DDBJ whole genome shotgun (WGS) entry which is preliminary data.</text>
</comment>